<organism evidence="1 2">
    <name type="scientific">Ruminococcus albus (strain ATCC 27210 / DSM 20455 / JCM 14654 / NCDO 2250 / 7)</name>
    <dbReference type="NCBI Taxonomy" id="697329"/>
    <lineage>
        <taxon>Bacteria</taxon>
        <taxon>Bacillati</taxon>
        <taxon>Bacillota</taxon>
        <taxon>Clostridia</taxon>
        <taxon>Eubacteriales</taxon>
        <taxon>Oscillospiraceae</taxon>
        <taxon>Ruminococcus</taxon>
    </lineage>
</organism>
<evidence type="ECO:0000313" key="2">
    <source>
        <dbReference type="Proteomes" id="UP000006919"/>
    </source>
</evidence>
<keyword evidence="1" id="KW-0614">Plasmid</keyword>
<proteinExistence type="predicted"/>
<dbReference type="KEGG" id="ral:Rumal_3558"/>
<gene>
    <name evidence="1" type="ordered locus">Rumal_3558</name>
</gene>
<dbReference type="AlphaFoldDB" id="E6UK04"/>
<dbReference type="RefSeq" id="WP_013483549.1">
    <property type="nucleotide sequence ID" value="NC_014824.1"/>
</dbReference>
<protein>
    <submittedName>
        <fullName evidence="1">Uncharacterized protein</fullName>
    </submittedName>
</protein>
<name>E6UK04_RUMA7</name>
<reference evidence="2" key="1">
    <citation type="journal article" date="2011" name="J. Bacteriol.">
        <title>Complete genome of the cellulolytic ruminal bacterium Ruminococcus albus 7.</title>
        <authorList>
            <person name="Suen G."/>
            <person name="Stevenson D.M."/>
            <person name="Bruce D.C."/>
            <person name="Chertkov O."/>
            <person name="Copeland A."/>
            <person name="Cheng J.F."/>
            <person name="Detter C."/>
            <person name="Detter J.C."/>
            <person name="Goodwin L.A."/>
            <person name="Han C.S."/>
            <person name="Hauser L.J."/>
            <person name="Ivanova N.N."/>
            <person name="Kyrpides N.C."/>
            <person name="Land M.L."/>
            <person name="Lapidus A."/>
            <person name="Lucas S."/>
            <person name="Ovchinnikova G."/>
            <person name="Pitluck S."/>
            <person name="Tapia R."/>
            <person name="Woyke T."/>
            <person name="Boyum J."/>
            <person name="Mead D."/>
            <person name="Weimer P.J."/>
        </authorList>
    </citation>
    <scope>NUCLEOTIDE SEQUENCE [LARGE SCALE GENOMIC DNA]</scope>
    <source>
        <strain evidence="2">ATCC 27210 / DSM 20455 / JCM 14654 / NCDO 2250 / 7</strain>
        <plasmid evidence="2">pRUMAL01</plasmid>
    </source>
</reference>
<dbReference type="Proteomes" id="UP000006919">
    <property type="component" value="Plasmid pRUMAL01"/>
</dbReference>
<evidence type="ECO:0000313" key="1">
    <source>
        <dbReference type="EMBL" id="ADU24000.1"/>
    </source>
</evidence>
<accession>E6UK04</accession>
<dbReference type="HOGENOM" id="CLU_1395416_0_0_9"/>
<sequence>MNEVKNEISEWKGYSFEFRNDAYEVKVRNLEIEQDEYTVFLYADDIKVERNGSEMTEKDFGTTWSGRKMTEKDLLQQSLALYVNGVKDFSMHESLDELDIVYNKLHEKGRIKDINEAYLTPDGHILHLQFVTENSIGYVGVDDLCVAIRADTKESITDIEFFYEQLVYDLVKENTAFIYQTEELKEWIKTFETEE</sequence>
<dbReference type="EMBL" id="CP002404">
    <property type="protein sequence ID" value="ADU24000.1"/>
    <property type="molecule type" value="Genomic_DNA"/>
</dbReference>
<geneLocation type="plasmid" evidence="1 2">
    <name>pRUMAL01</name>
</geneLocation>